<dbReference type="Gene3D" id="1.10.3730.20">
    <property type="match status" value="1"/>
</dbReference>
<evidence type="ECO:0008006" key="4">
    <source>
        <dbReference type="Google" id="ProtNLM"/>
    </source>
</evidence>
<organism evidence="2 3">
    <name type="scientific">Candidatus Accumulibacter appositus</name>
    <dbReference type="NCBI Taxonomy" id="1454003"/>
    <lineage>
        <taxon>Bacteria</taxon>
        <taxon>Pseudomonadati</taxon>
        <taxon>Pseudomonadota</taxon>
        <taxon>Betaproteobacteria</taxon>
        <taxon>Candidatus Accumulibacter</taxon>
    </lineage>
</organism>
<evidence type="ECO:0000313" key="3">
    <source>
        <dbReference type="Proteomes" id="UP000021816"/>
    </source>
</evidence>
<sequence length="108" mass="11453">MSPAELGLCVSALTCSSISQLFMKGAAISCAPMQRLFRLGVAGSLQLLSIALAVLALQTLNLSEIVPFAAGAYLLVPLGSRHLFGERLRPLFWLGAFFIIAGILFTQA</sequence>
<feature type="transmembrane region" description="Helical" evidence="1">
    <location>
        <begin position="88"/>
        <end position="106"/>
    </location>
</feature>
<comment type="caution">
    <text evidence="2">The sequence shown here is derived from an EMBL/GenBank/DDBJ whole genome shotgun (WGS) entry which is preliminary data.</text>
</comment>
<dbReference type="AlphaFoldDB" id="A0A011PM02"/>
<dbReference type="InterPro" id="IPR037185">
    <property type="entry name" value="EmrE-like"/>
</dbReference>
<reference evidence="2 3" key="1">
    <citation type="submission" date="2014-02" db="EMBL/GenBank/DDBJ databases">
        <title>Expanding our view of genomic diversity in Candidatus Accumulibacter clades.</title>
        <authorList>
            <person name="Skennerton C.T."/>
            <person name="Barr J.J."/>
            <person name="Slater F.R."/>
            <person name="Bond P.L."/>
            <person name="Tyson G.W."/>
        </authorList>
    </citation>
    <scope>NUCLEOTIDE SEQUENCE [LARGE SCALE GENOMIC DNA]</scope>
    <source>
        <strain evidence="3">BA-92</strain>
    </source>
</reference>
<gene>
    <name evidence="2" type="ORF">AW10_03515</name>
</gene>
<dbReference type="SUPFAM" id="SSF103481">
    <property type="entry name" value="Multidrug resistance efflux transporter EmrE"/>
    <property type="match status" value="1"/>
</dbReference>
<keyword evidence="1" id="KW-0812">Transmembrane</keyword>
<keyword evidence="1" id="KW-0472">Membrane</keyword>
<feature type="transmembrane region" description="Helical" evidence="1">
    <location>
        <begin position="46"/>
        <end position="76"/>
    </location>
</feature>
<dbReference type="STRING" id="1454003.AW10_03515"/>
<protein>
    <recommendedName>
        <fullName evidence="4">Permease of the drug/metabolite transporter (DMT) superfamily</fullName>
    </recommendedName>
</protein>
<evidence type="ECO:0000313" key="2">
    <source>
        <dbReference type="EMBL" id="EXI77880.1"/>
    </source>
</evidence>
<accession>A0A011PM02</accession>
<evidence type="ECO:0000256" key="1">
    <source>
        <dbReference type="SAM" id="Phobius"/>
    </source>
</evidence>
<name>A0A011PM02_9PROT</name>
<dbReference type="Proteomes" id="UP000021816">
    <property type="component" value="Unassembled WGS sequence"/>
</dbReference>
<keyword evidence="1" id="KW-1133">Transmembrane helix</keyword>
<proteinExistence type="predicted"/>
<dbReference type="EMBL" id="JEMX01000088">
    <property type="protein sequence ID" value="EXI77880.1"/>
    <property type="molecule type" value="Genomic_DNA"/>
</dbReference>